<proteinExistence type="predicted"/>
<dbReference type="EMBL" id="PQIB02000001">
    <property type="protein sequence ID" value="RLN43346.1"/>
    <property type="molecule type" value="Genomic_DNA"/>
</dbReference>
<accession>A0A3L6TUV0</accession>
<keyword evidence="2" id="KW-1185">Reference proteome</keyword>
<reference evidence="2" key="1">
    <citation type="journal article" date="2019" name="Nat. Commun.">
        <title>The genome of broomcorn millet.</title>
        <authorList>
            <person name="Zou C."/>
            <person name="Miki D."/>
            <person name="Li D."/>
            <person name="Tang Q."/>
            <person name="Xiao L."/>
            <person name="Rajput S."/>
            <person name="Deng P."/>
            <person name="Jia W."/>
            <person name="Huang R."/>
            <person name="Zhang M."/>
            <person name="Sun Y."/>
            <person name="Hu J."/>
            <person name="Fu X."/>
            <person name="Schnable P.S."/>
            <person name="Li F."/>
            <person name="Zhang H."/>
            <person name="Feng B."/>
            <person name="Zhu X."/>
            <person name="Liu R."/>
            <person name="Schnable J.C."/>
            <person name="Zhu J.-K."/>
            <person name="Zhang H."/>
        </authorList>
    </citation>
    <scope>NUCLEOTIDE SEQUENCE [LARGE SCALE GENOMIC DNA]</scope>
</reference>
<name>A0A3L6TUV0_PANMI</name>
<comment type="caution">
    <text evidence="1">The sequence shown here is derived from an EMBL/GenBank/DDBJ whole genome shotgun (WGS) entry which is preliminary data.</text>
</comment>
<organism evidence="1 2">
    <name type="scientific">Panicum miliaceum</name>
    <name type="common">Proso millet</name>
    <name type="synonym">Broomcorn millet</name>
    <dbReference type="NCBI Taxonomy" id="4540"/>
    <lineage>
        <taxon>Eukaryota</taxon>
        <taxon>Viridiplantae</taxon>
        <taxon>Streptophyta</taxon>
        <taxon>Embryophyta</taxon>
        <taxon>Tracheophyta</taxon>
        <taxon>Spermatophyta</taxon>
        <taxon>Magnoliopsida</taxon>
        <taxon>Liliopsida</taxon>
        <taxon>Poales</taxon>
        <taxon>Poaceae</taxon>
        <taxon>PACMAD clade</taxon>
        <taxon>Panicoideae</taxon>
        <taxon>Panicodae</taxon>
        <taxon>Paniceae</taxon>
        <taxon>Panicinae</taxon>
        <taxon>Panicum</taxon>
        <taxon>Panicum sect. Panicum</taxon>
    </lineage>
</organism>
<evidence type="ECO:0000313" key="2">
    <source>
        <dbReference type="Proteomes" id="UP000275267"/>
    </source>
</evidence>
<protein>
    <submittedName>
        <fullName evidence="1">Uncharacterized protein</fullName>
    </submittedName>
</protein>
<evidence type="ECO:0000313" key="1">
    <source>
        <dbReference type="EMBL" id="RLN43346.1"/>
    </source>
</evidence>
<dbReference type="Proteomes" id="UP000275267">
    <property type="component" value="Unassembled WGS sequence"/>
</dbReference>
<dbReference type="AlphaFoldDB" id="A0A3L6TUV0"/>
<sequence length="52" mass="5454">MGEVAAAPEKKRKATTGAAAALEQMSSGRAAHAPEQNRAKPTFCILSSDFIH</sequence>
<gene>
    <name evidence="1" type="ORF">C2845_PM01G31000</name>
</gene>